<sequence length="56" mass="6677">MLEYIDARFEKMENHISSIENKLTTIDMRASFIERLLEMIRLPQLPQKEIKKATDP</sequence>
<proteinExistence type="predicted"/>
<dbReference type="RefSeq" id="WP_194845951.1">
    <property type="nucleotide sequence ID" value="NZ_CP075585.1"/>
</dbReference>
<keyword evidence="2" id="KW-1185">Reference proteome</keyword>
<reference evidence="1 2" key="1">
    <citation type="submission" date="2021-05" db="EMBL/GenBank/DDBJ databases">
        <title>Ecology and evolution of chlamydial symbionts of arthropods.</title>
        <authorList>
            <person name="Halter T."/>
            <person name="Sixt B.S."/>
            <person name="Toenshoff E.R."/>
            <person name="Koestlbacher S."/>
            <person name="Schulz F."/>
            <person name="Kostanjsek R."/>
            <person name="Collingro A."/>
            <person name="Hendrickx F."/>
            <person name="Horn M."/>
        </authorList>
    </citation>
    <scope>NUCLEOTIDE SEQUENCE [LARGE SCALE GENOMIC DNA]</scope>
    <source>
        <strain evidence="1 2">15C</strain>
    </source>
</reference>
<evidence type="ECO:0000313" key="2">
    <source>
        <dbReference type="Proteomes" id="UP000822862"/>
    </source>
</evidence>
<dbReference type="EMBL" id="CP075585">
    <property type="protein sequence ID" value="QZA58259.1"/>
    <property type="molecule type" value="Genomic_DNA"/>
</dbReference>
<dbReference type="Proteomes" id="UP000822862">
    <property type="component" value="Chromosome"/>
</dbReference>
<accession>A0ABX8YY88</accession>
<name>A0ABX8YY88_9BACT</name>
<protein>
    <submittedName>
        <fullName evidence="1">Uncharacterized protein</fullName>
    </submittedName>
</protein>
<organism evidence="1 2">
    <name type="scientific">Candidatus Rhabdochlamydia porcellionis</name>
    <dbReference type="NCBI Taxonomy" id="225148"/>
    <lineage>
        <taxon>Bacteria</taxon>
        <taxon>Pseudomonadati</taxon>
        <taxon>Chlamydiota</taxon>
        <taxon>Chlamydiia</taxon>
        <taxon>Parachlamydiales</taxon>
        <taxon>Candidatus Rhabdochlamydiaceae</taxon>
        <taxon>Candidatus Rhabdochlamydia</taxon>
    </lineage>
</organism>
<evidence type="ECO:0000313" key="1">
    <source>
        <dbReference type="EMBL" id="QZA58259.1"/>
    </source>
</evidence>
<gene>
    <name evidence="1" type="ORF">RHAB15C_0000130</name>
</gene>